<protein>
    <submittedName>
        <fullName evidence="4">Uncharacterized protein</fullName>
    </submittedName>
</protein>
<evidence type="ECO:0000256" key="1">
    <source>
        <dbReference type="SAM" id="MobiDB-lite"/>
    </source>
</evidence>
<evidence type="ECO:0000313" key="2">
    <source>
        <dbReference type="EMBL" id="KAB0287224.1"/>
    </source>
</evidence>
<feature type="compositionally biased region" description="Basic residues" evidence="1">
    <location>
        <begin position="40"/>
        <end position="51"/>
    </location>
</feature>
<reference evidence="4 5" key="1">
    <citation type="submission" date="2014-02" db="EMBL/GenBank/DDBJ databases">
        <title>Vibrio fortis Dalian14 Genome Sequencing.</title>
        <authorList>
            <person name="Wang Y."/>
            <person name="Song L."/>
            <person name="Liu G."/>
            <person name="Ding J."/>
        </authorList>
    </citation>
    <scope>NUCLEOTIDE SEQUENCE [LARGE SCALE GENOMIC DNA]</scope>
    <source>
        <strain evidence="4 5">Dalian14</strain>
    </source>
</reference>
<reference evidence="3 6" key="2">
    <citation type="submission" date="2019-09" db="EMBL/GenBank/DDBJ databases">
        <title>Vibrio Fortis S7-72.</title>
        <authorList>
            <person name="Das S.K."/>
        </authorList>
    </citation>
    <scope>NUCLEOTIDE SEQUENCE [LARGE SCALE GENOMIC DNA]</scope>
    <source>
        <strain evidence="3 6">S7-72</strain>
    </source>
</reference>
<gene>
    <name evidence="2" type="ORF">F2P58_21640</name>
    <name evidence="3" type="ORF">F2Z80_05715</name>
    <name evidence="4" type="ORF">VFDL14_03485</name>
</gene>
<name>A0A066UQW5_9VIBR</name>
<accession>A0A066UQW5</accession>
<dbReference type="Proteomes" id="UP000326687">
    <property type="component" value="Unassembled WGS sequence"/>
</dbReference>
<dbReference type="RefSeq" id="WP_032548757.1">
    <property type="nucleotide sequence ID" value="NZ_BTGL01000001.1"/>
</dbReference>
<dbReference type="Proteomes" id="UP000326789">
    <property type="component" value="Unassembled WGS sequence"/>
</dbReference>
<feature type="region of interest" description="Disordered" evidence="1">
    <location>
        <begin position="35"/>
        <end position="71"/>
    </location>
</feature>
<evidence type="ECO:0000313" key="3">
    <source>
        <dbReference type="EMBL" id="KAB0303484.1"/>
    </source>
</evidence>
<dbReference type="EMBL" id="VWSE01000008">
    <property type="protein sequence ID" value="KAB0287224.1"/>
    <property type="molecule type" value="Genomic_DNA"/>
</dbReference>
<comment type="caution">
    <text evidence="4">The sequence shown here is derived from an EMBL/GenBank/DDBJ whole genome shotgun (WGS) entry which is preliminary data.</text>
</comment>
<evidence type="ECO:0000313" key="4">
    <source>
        <dbReference type="EMBL" id="KDN29826.1"/>
    </source>
</evidence>
<evidence type="ECO:0000313" key="7">
    <source>
        <dbReference type="Proteomes" id="UP000326789"/>
    </source>
</evidence>
<dbReference type="EMBL" id="VXDD01000001">
    <property type="protein sequence ID" value="KAB0303484.1"/>
    <property type="molecule type" value="Genomic_DNA"/>
</dbReference>
<evidence type="ECO:0000313" key="6">
    <source>
        <dbReference type="Proteomes" id="UP000326687"/>
    </source>
</evidence>
<organism evidence="4 5">
    <name type="scientific">Vibrio fortis</name>
    <dbReference type="NCBI Taxonomy" id="212667"/>
    <lineage>
        <taxon>Bacteria</taxon>
        <taxon>Pseudomonadati</taxon>
        <taxon>Pseudomonadota</taxon>
        <taxon>Gammaproteobacteria</taxon>
        <taxon>Vibrionales</taxon>
        <taxon>Vibrionaceae</taxon>
        <taxon>Vibrio</taxon>
    </lineage>
</organism>
<dbReference type="EMBL" id="JFFR01000002">
    <property type="protein sequence ID" value="KDN29826.1"/>
    <property type="molecule type" value="Genomic_DNA"/>
</dbReference>
<feature type="compositionally biased region" description="Polar residues" evidence="1">
    <location>
        <begin position="62"/>
        <end position="71"/>
    </location>
</feature>
<proteinExistence type="predicted"/>
<dbReference type="OrthoDB" id="5905252at2"/>
<evidence type="ECO:0000313" key="5">
    <source>
        <dbReference type="Proteomes" id="UP000027219"/>
    </source>
</evidence>
<dbReference type="Proteomes" id="UP000027219">
    <property type="component" value="Unassembled WGS sequence"/>
</dbReference>
<reference evidence="2 7" key="3">
    <citation type="submission" date="2019-09" db="EMBL/GenBank/DDBJ databases">
        <title>Whole genome sequence of Vibrio fortis.</title>
        <authorList>
            <person name="Das S.K."/>
        </authorList>
    </citation>
    <scope>NUCLEOTIDE SEQUENCE [LARGE SCALE GENOMIC DNA]</scope>
    <source>
        <strain evidence="2 7">AN60</strain>
    </source>
</reference>
<sequence length="71" mass="8432">MIWETLERVNKLRKEAMEDPDFLDSAKMHEEWILNETHQPTKRGAKPKKPKKLSDIYEHTDFTINPTGTKH</sequence>
<keyword evidence="5" id="KW-1185">Reference proteome</keyword>
<dbReference type="AlphaFoldDB" id="A0A066UQW5"/>
<feature type="compositionally biased region" description="Basic and acidic residues" evidence="1">
    <location>
        <begin position="52"/>
        <end position="61"/>
    </location>
</feature>